<organism evidence="8 9">
    <name type="scientific">Lichenifustis flavocetrariae</name>
    <dbReference type="NCBI Taxonomy" id="2949735"/>
    <lineage>
        <taxon>Bacteria</taxon>
        <taxon>Pseudomonadati</taxon>
        <taxon>Pseudomonadota</taxon>
        <taxon>Alphaproteobacteria</taxon>
        <taxon>Hyphomicrobiales</taxon>
        <taxon>Lichenihabitantaceae</taxon>
        <taxon>Lichenifustis</taxon>
    </lineage>
</organism>
<keyword evidence="2" id="KW-0229">DNA integration</keyword>
<accession>A0AA41YYZ6</accession>
<keyword evidence="4" id="KW-0233">DNA recombination</keyword>
<dbReference type="GO" id="GO:0015074">
    <property type="term" value="P:DNA integration"/>
    <property type="evidence" value="ECO:0007669"/>
    <property type="project" value="UniProtKB-KW"/>
</dbReference>
<dbReference type="Proteomes" id="UP001165667">
    <property type="component" value="Unassembled WGS sequence"/>
</dbReference>
<dbReference type="InterPro" id="IPR010998">
    <property type="entry name" value="Integrase_recombinase_N"/>
</dbReference>
<proteinExistence type="inferred from homology"/>
<dbReference type="Pfam" id="PF13356">
    <property type="entry name" value="Arm-DNA-bind_3"/>
    <property type="match status" value="1"/>
</dbReference>
<dbReference type="EMBL" id="JAMOIM010000011">
    <property type="protein sequence ID" value="MCW6509688.1"/>
    <property type="molecule type" value="Genomic_DNA"/>
</dbReference>
<dbReference type="PROSITE" id="PS51900">
    <property type="entry name" value="CB"/>
    <property type="match status" value="1"/>
</dbReference>
<dbReference type="PROSITE" id="PS51898">
    <property type="entry name" value="TYR_RECOMBINASE"/>
    <property type="match status" value="1"/>
</dbReference>
<dbReference type="InterPro" id="IPR038488">
    <property type="entry name" value="Integrase_DNA-bd_sf"/>
</dbReference>
<dbReference type="Gene3D" id="1.10.443.10">
    <property type="entry name" value="Intergrase catalytic core"/>
    <property type="match status" value="1"/>
</dbReference>
<dbReference type="InterPro" id="IPR050808">
    <property type="entry name" value="Phage_Integrase"/>
</dbReference>
<dbReference type="InterPro" id="IPR044068">
    <property type="entry name" value="CB"/>
</dbReference>
<feature type="domain" description="Core-binding (CB)" evidence="7">
    <location>
        <begin position="98"/>
        <end position="178"/>
    </location>
</feature>
<dbReference type="InterPro" id="IPR011010">
    <property type="entry name" value="DNA_brk_join_enz"/>
</dbReference>
<evidence type="ECO:0000259" key="6">
    <source>
        <dbReference type="PROSITE" id="PS51898"/>
    </source>
</evidence>
<dbReference type="GO" id="GO:0003677">
    <property type="term" value="F:DNA binding"/>
    <property type="evidence" value="ECO:0007669"/>
    <property type="project" value="UniProtKB-UniRule"/>
</dbReference>
<keyword evidence="3 5" id="KW-0238">DNA-binding</keyword>
<comment type="similarity">
    <text evidence="1">Belongs to the 'phage' integrase family.</text>
</comment>
<protein>
    <submittedName>
        <fullName evidence="8">Integrase arm-type DNA-binding domain-containing protein</fullName>
    </submittedName>
</protein>
<dbReference type="RefSeq" id="WP_282586062.1">
    <property type="nucleotide sequence ID" value="NZ_JAMOIM010000011.1"/>
</dbReference>
<sequence>MRLTKANIAKYVLPAGKAEALLFDDDLPGFGLRVRAGGKRVFCVQFRIGSKQRRVTLGTTETLDADQARKRAREALAKVSLGADPQTEKRAAKEHASVTLAAVVPRYLAYAERRQKAGHHQGTRTYLQRHWAPLAEISLEKVSRATVSERLAVIANENGPYAANRARAALSAFFTWAIGEGVATANPVVGTHKPADEKARDRVLNDAELADIWHHAGDGDFGAIVRLLVLTGQRREEVGGLLWSELTSDLWTIGASRTKNGKPHALMLPPQALAILDGRPRQDGRDLAFGSGVGSFQGWSNGKQSLDARIAVARKARRAVPVEMPPWRLHDVRRTVATGMARLGVVLPVIEKLLNHTSGSFGGIVGVYQHHTFRDEKRAALELWAEHVQSIVARTR</sequence>
<evidence type="ECO:0000256" key="4">
    <source>
        <dbReference type="ARBA" id="ARBA00023172"/>
    </source>
</evidence>
<evidence type="ECO:0000256" key="1">
    <source>
        <dbReference type="ARBA" id="ARBA00008857"/>
    </source>
</evidence>
<dbReference type="Gene3D" id="1.10.150.130">
    <property type="match status" value="1"/>
</dbReference>
<dbReference type="InterPro" id="IPR013762">
    <property type="entry name" value="Integrase-like_cat_sf"/>
</dbReference>
<keyword evidence="9" id="KW-1185">Reference proteome</keyword>
<dbReference type="GO" id="GO:0006310">
    <property type="term" value="P:DNA recombination"/>
    <property type="evidence" value="ECO:0007669"/>
    <property type="project" value="UniProtKB-KW"/>
</dbReference>
<gene>
    <name evidence="8" type="ORF">M8523_16845</name>
</gene>
<evidence type="ECO:0000256" key="3">
    <source>
        <dbReference type="ARBA" id="ARBA00023125"/>
    </source>
</evidence>
<comment type="caution">
    <text evidence="8">The sequence shown here is derived from an EMBL/GenBank/DDBJ whole genome shotgun (WGS) entry which is preliminary data.</text>
</comment>
<name>A0AA41YYZ6_9HYPH</name>
<dbReference type="SUPFAM" id="SSF56349">
    <property type="entry name" value="DNA breaking-rejoining enzymes"/>
    <property type="match status" value="1"/>
</dbReference>
<dbReference type="PANTHER" id="PTHR30629">
    <property type="entry name" value="PROPHAGE INTEGRASE"/>
    <property type="match status" value="1"/>
</dbReference>
<evidence type="ECO:0000256" key="2">
    <source>
        <dbReference type="ARBA" id="ARBA00022908"/>
    </source>
</evidence>
<feature type="domain" description="Tyr recombinase" evidence="6">
    <location>
        <begin position="199"/>
        <end position="382"/>
    </location>
</feature>
<dbReference type="InterPro" id="IPR002104">
    <property type="entry name" value="Integrase_catalytic"/>
</dbReference>
<evidence type="ECO:0000256" key="5">
    <source>
        <dbReference type="PROSITE-ProRule" id="PRU01248"/>
    </source>
</evidence>
<dbReference type="Gene3D" id="3.30.160.390">
    <property type="entry name" value="Integrase, DNA-binding domain"/>
    <property type="match status" value="1"/>
</dbReference>
<evidence type="ECO:0000313" key="9">
    <source>
        <dbReference type="Proteomes" id="UP001165667"/>
    </source>
</evidence>
<dbReference type="InterPro" id="IPR025166">
    <property type="entry name" value="Integrase_DNA_bind_dom"/>
</dbReference>
<reference evidence="8" key="1">
    <citation type="submission" date="2022-05" db="EMBL/GenBank/DDBJ databases">
        <authorList>
            <person name="Pankratov T."/>
        </authorList>
    </citation>
    <scope>NUCLEOTIDE SEQUENCE</scope>
    <source>
        <strain evidence="8">BP6-180914</strain>
    </source>
</reference>
<dbReference type="Pfam" id="PF00589">
    <property type="entry name" value="Phage_integrase"/>
    <property type="match status" value="1"/>
</dbReference>
<evidence type="ECO:0000313" key="8">
    <source>
        <dbReference type="EMBL" id="MCW6509688.1"/>
    </source>
</evidence>
<evidence type="ECO:0000259" key="7">
    <source>
        <dbReference type="PROSITE" id="PS51900"/>
    </source>
</evidence>
<dbReference type="PANTHER" id="PTHR30629:SF2">
    <property type="entry name" value="PROPHAGE INTEGRASE INTS-RELATED"/>
    <property type="match status" value="1"/>
</dbReference>
<dbReference type="AlphaFoldDB" id="A0AA41YYZ6"/>